<dbReference type="CDD" id="cd02440">
    <property type="entry name" value="AdoMet_MTases"/>
    <property type="match status" value="1"/>
</dbReference>
<evidence type="ECO:0000313" key="2">
    <source>
        <dbReference type="EMBL" id="RAU17280.1"/>
    </source>
</evidence>
<dbReference type="InterPro" id="IPR013216">
    <property type="entry name" value="Methyltransf_11"/>
</dbReference>
<dbReference type="AlphaFoldDB" id="A0A364NJT5"/>
<keyword evidence="2" id="KW-0808">Transferase</keyword>
<protein>
    <submittedName>
        <fullName evidence="2">SAM-dependent methyltransferase</fullName>
    </submittedName>
</protein>
<sequence>MKKKSVVQPQESISNLCDWFKSPLGKEIVECEKALVDELVPWLFGYHLVQIGFDASICLFKASPVSNKIMTVPSLTLGVPQNSVIAQPHELPFLTNEIDVVILHHTLDFAEQPHQVLREAARILRPGGHLIIVGFNPASFWGICRRIRRAKSVPWSARGLSHWRLQDWLSLLELTEIKAKSGYNHPPLSSARWRKRFSFLESIVRKTPTHNGVVLTVLARKDVVGMTPLKPAWKRRALITFPVAEPTTRGSSGSRSMN</sequence>
<evidence type="ECO:0000313" key="3">
    <source>
        <dbReference type="Proteomes" id="UP000250744"/>
    </source>
</evidence>
<dbReference type="Proteomes" id="UP000250744">
    <property type="component" value="Unassembled WGS sequence"/>
</dbReference>
<keyword evidence="2" id="KW-0489">Methyltransferase</keyword>
<dbReference type="EMBL" id="QKRX01000011">
    <property type="protein sequence ID" value="RAU17280.1"/>
    <property type="molecule type" value="Genomic_DNA"/>
</dbReference>
<dbReference type="InterPro" id="IPR029063">
    <property type="entry name" value="SAM-dependent_MTases_sf"/>
</dbReference>
<accession>A0A364NJT5</accession>
<dbReference type="GO" id="GO:0032259">
    <property type="term" value="P:methylation"/>
    <property type="evidence" value="ECO:0007669"/>
    <property type="project" value="UniProtKB-KW"/>
</dbReference>
<dbReference type="OrthoDB" id="6191410at2"/>
<reference evidence="2 3" key="1">
    <citation type="submission" date="2018-06" db="EMBL/GenBank/DDBJ databases">
        <title>Nitrincola tibetense sp. nov., isolated from Lake XuguoCo on Tibetan Plateau.</title>
        <authorList>
            <person name="Xing P."/>
        </authorList>
    </citation>
    <scope>NUCLEOTIDE SEQUENCE [LARGE SCALE GENOMIC DNA]</scope>
    <source>
        <strain evidence="3">xg18</strain>
    </source>
</reference>
<keyword evidence="3" id="KW-1185">Reference proteome</keyword>
<evidence type="ECO:0000259" key="1">
    <source>
        <dbReference type="Pfam" id="PF08241"/>
    </source>
</evidence>
<dbReference type="SUPFAM" id="SSF53335">
    <property type="entry name" value="S-adenosyl-L-methionine-dependent methyltransferases"/>
    <property type="match status" value="1"/>
</dbReference>
<comment type="caution">
    <text evidence="2">The sequence shown here is derived from an EMBL/GenBank/DDBJ whole genome shotgun (WGS) entry which is preliminary data.</text>
</comment>
<feature type="domain" description="Methyltransferase type 11" evidence="1">
    <location>
        <begin position="83"/>
        <end position="132"/>
    </location>
</feature>
<gene>
    <name evidence="2" type="ORF">DN062_14050</name>
</gene>
<dbReference type="Pfam" id="PF08241">
    <property type="entry name" value="Methyltransf_11"/>
    <property type="match status" value="1"/>
</dbReference>
<name>A0A364NJT5_9GAMM</name>
<dbReference type="Gene3D" id="3.40.50.150">
    <property type="entry name" value="Vaccinia Virus protein VP39"/>
    <property type="match status" value="1"/>
</dbReference>
<dbReference type="GO" id="GO:0008757">
    <property type="term" value="F:S-adenosylmethionine-dependent methyltransferase activity"/>
    <property type="evidence" value="ECO:0007669"/>
    <property type="project" value="InterPro"/>
</dbReference>
<dbReference type="RefSeq" id="WP_112159935.1">
    <property type="nucleotide sequence ID" value="NZ_QKRX01000011.1"/>
</dbReference>
<organism evidence="2 3">
    <name type="scientific">Nitrincola tibetensis</name>
    <dbReference type="NCBI Taxonomy" id="2219697"/>
    <lineage>
        <taxon>Bacteria</taxon>
        <taxon>Pseudomonadati</taxon>
        <taxon>Pseudomonadota</taxon>
        <taxon>Gammaproteobacteria</taxon>
        <taxon>Oceanospirillales</taxon>
        <taxon>Oceanospirillaceae</taxon>
        <taxon>Nitrincola</taxon>
    </lineage>
</organism>
<proteinExistence type="predicted"/>